<sequence>MSSSSSLKEKQELYVMQISLSTKNPGLARLFGQGNQDGRLTLAAIRARASRQLAKFSKLVEQQLAELSISIPPAIGLVSCPNRELTIENDHPQAEAIRAWLTGNVRIAKRFKEVEVLFEIVRAAEQPGVTLPSTACFHIGLTSAGPVAYFQDQRGEEPAR</sequence>
<evidence type="ECO:0000313" key="1">
    <source>
        <dbReference type="EMBL" id="MDN0074956.1"/>
    </source>
</evidence>
<organism evidence="1 2">
    <name type="scientific">Crenobacter oryzisoli</name>
    <dbReference type="NCBI Taxonomy" id="3056844"/>
    <lineage>
        <taxon>Bacteria</taxon>
        <taxon>Pseudomonadati</taxon>
        <taxon>Pseudomonadota</taxon>
        <taxon>Betaproteobacteria</taxon>
        <taxon>Neisseriales</taxon>
        <taxon>Neisseriaceae</taxon>
        <taxon>Crenobacter</taxon>
    </lineage>
</organism>
<dbReference type="EMBL" id="JAUEDK010000011">
    <property type="protein sequence ID" value="MDN0074956.1"/>
    <property type="molecule type" value="Genomic_DNA"/>
</dbReference>
<dbReference type="RefSeq" id="WP_289829544.1">
    <property type="nucleotide sequence ID" value="NZ_JAUEDK010000011.1"/>
</dbReference>
<accession>A0ABT7XME5</accession>
<dbReference type="Proteomes" id="UP001168540">
    <property type="component" value="Unassembled WGS sequence"/>
</dbReference>
<protein>
    <submittedName>
        <fullName evidence="1">Uncharacterized protein</fullName>
    </submittedName>
</protein>
<gene>
    <name evidence="1" type="ORF">QU481_08615</name>
</gene>
<reference evidence="1" key="1">
    <citation type="submission" date="2023-06" db="EMBL/GenBank/DDBJ databases">
        <authorList>
            <person name="Zhang S."/>
        </authorList>
    </citation>
    <scope>NUCLEOTIDE SEQUENCE</scope>
    <source>
        <strain evidence="1">SG2303</strain>
    </source>
</reference>
<evidence type="ECO:0000313" key="2">
    <source>
        <dbReference type="Proteomes" id="UP001168540"/>
    </source>
</evidence>
<comment type="caution">
    <text evidence="1">The sequence shown here is derived from an EMBL/GenBank/DDBJ whole genome shotgun (WGS) entry which is preliminary data.</text>
</comment>
<proteinExistence type="predicted"/>
<name>A0ABT7XME5_9NEIS</name>
<keyword evidence="2" id="KW-1185">Reference proteome</keyword>